<evidence type="ECO:0000256" key="7">
    <source>
        <dbReference type="ARBA" id="ARBA00023237"/>
    </source>
</evidence>
<evidence type="ECO:0000259" key="10">
    <source>
        <dbReference type="Pfam" id="PF00593"/>
    </source>
</evidence>
<evidence type="ECO:0000256" key="6">
    <source>
        <dbReference type="ARBA" id="ARBA00023136"/>
    </source>
</evidence>
<dbReference type="GO" id="GO:0009279">
    <property type="term" value="C:cell outer membrane"/>
    <property type="evidence" value="ECO:0007669"/>
    <property type="project" value="UniProtKB-SubCell"/>
</dbReference>
<evidence type="ECO:0000256" key="8">
    <source>
        <dbReference type="PROSITE-ProRule" id="PRU01360"/>
    </source>
</evidence>
<dbReference type="InterPro" id="IPR039426">
    <property type="entry name" value="TonB-dep_rcpt-like"/>
</dbReference>
<feature type="domain" description="TonB-dependent receptor plug" evidence="11">
    <location>
        <begin position="220"/>
        <end position="333"/>
    </location>
</feature>
<sequence length="1126" mass="123295">MHLTASFIKFYKSALTPTPRVKFTIILLLCCLQLSMVSYSQTITINANKADITQIFKEIESQSGYQFFYKYRDIANAHPVTINLKNASLEETLAKSFLDQPFTYKVLDKIIVVSRIKIASPDPNTNHAAKVTGLVKDESGQPLPGVSIRIKGSSGGTITDRDGMFTISADPKALLDISYIGYKTIEETIANRALINIILEQDNQELDEVVVVGYGNLERRNLTSSVGAVKMSAINGIKKASLDLQLAGQLAGVSVNQVTGTPGGGVVVRVRGSASTGAGDDPMYVIDGFPITPSFDQNSNPISNLNPDDIESISVLKDAASTAIYGSRGANGVILINTKKAKIGQSSITLNTFTGIQSILAKSKIKMMDATQFAQFRVEAAEDLAKFNGTVFDPATIPAEYKNPSSLGKGTNWYNEITRPALMQNYSLTVANGTTKVRSLFTVGYFNQQGNILNTDFKRYSLRANIEADIVKNVVIGLNLAPSYITRNVQGTDGHFENGVLTQALLDSPIPPVRLPDGSYNTRIGSAGTFINNNPVNSVMNTINKQSGFRTLANVYASWQFLNDFNIKTTFGADYGNSNTDTFKPSFVGGFRFPPPQLASGSTAAYNSLNWLSENTVNYNHKWGAHSLAILGGFSVQNEVSNGRSAFGTGFPDDVVPTLNAATNITATAAKEAWKLLSFFSRVNYAYEDKYLLAASLRRDGSSRFAPTHRWGTFPSVSAGWRISNESFFPKTTWIDQLKFTASYGLAGNNNIGNYAYIPTVDKNNYVFGDVLAPGSGLSQLGNSNLGWETTHQLNMGMDLSMLKGRIYLVAEYYNRYTQDMLSDISLPVSSGFYSTLTNVGNVRNRGFEFTLTTKNMNRKDFNWETSFNISFNRNKVLSLGNTLKIAAAPVFENATSITEVGHPLGMFYGYVFDGIFNNQHEIDTSPHFDGQVPGTIKYKDINGDGVIDEKDQTIIGSPYPNFTFGLNNHLSYKNFDLNIVMAGSQGGHVFDLYKQFTTNLDGVFNVEQEVANRWRSEANPGAGLLPTTNANTNLARDLYPSYWVKSNSYIAFKDITIGYSFKTKFSRNFRVYLSAQNALLITGYKGGNPEVAMDSETGNHSLSPGINFISYPVSAVYAMGINLTL</sequence>
<dbReference type="Pfam" id="PF07715">
    <property type="entry name" value="Plug"/>
    <property type="match status" value="1"/>
</dbReference>
<dbReference type="SUPFAM" id="SSF49464">
    <property type="entry name" value="Carboxypeptidase regulatory domain-like"/>
    <property type="match status" value="1"/>
</dbReference>
<dbReference type="FunFam" id="2.60.40.1120:FF:000003">
    <property type="entry name" value="Outer membrane protein Omp121"/>
    <property type="match status" value="1"/>
</dbReference>
<dbReference type="STRING" id="1302687.SAMN05444267_102569"/>
<dbReference type="Gene3D" id="2.170.130.10">
    <property type="entry name" value="TonB-dependent receptor, plug domain"/>
    <property type="match status" value="1"/>
</dbReference>
<name>A0A1M7DR65_9FLAO</name>
<dbReference type="Pfam" id="PF13715">
    <property type="entry name" value="CarbopepD_reg_2"/>
    <property type="match status" value="1"/>
</dbReference>
<dbReference type="SUPFAM" id="SSF56935">
    <property type="entry name" value="Porins"/>
    <property type="match status" value="1"/>
</dbReference>
<evidence type="ECO:0000256" key="3">
    <source>
        <dbReference type="ARBA" id="ARBA00022452"/>
    </source>
</evidence>
<comment type="subcellular location">
    <subcellularLocation>
        <location evidence="1 8">Cell outer membrane</location>
        <topology evidence="1 8">Multi-pass membrane protein</topology>
    </subcellularLocation>
</comment>
<dbReference type="Gene3D" id="2.60.40.1120">
    <property type="entry name" value="Carboxypeptidase-like, regulatory domain"/>
    <property type="match status" value="1"/>
</dbReference>
<dbReference type="InterPro" id="IPR023996">
    <property type="entry name" value="TonB-dep_OMP_SusC/RagA"/>
</dbReference>
<evidence type="ECO:0000256" key="4">
    <source>
        <dbReference type="ARBA" id="ARBA00022692"/>
    </source>
</evidence>
<dbReference type="Gene3D" id="2.40.170.20">
    <property type="entry name" value="TonB-dependent receptor, beta-barrel domain"/>
    <property type="match status" value="1"/>
</dbReference>
<reference evidence="13" key="1">
    <citation type="submission" date="2016-11" db="EMBL/GenBank/DDBJ databases">
        <authorList>
            <person name="Varghese N."/>
            <person name="Submissions S."/>
        </authorList>
    </citation>
    <scope>NUCLEOTIDE SEQUENCE [LARGE SCALE GENOMIC DNA]</scope>
    <source>
        <strain evidence="13">DSM 26899</strain>
    </source>
</reference>
<dbReference type="Pfam" id="PF00593">
    <property type="entry name" value="TonB_dep_Rec_b-barrel"/>
    <property type="match status" value="1"/>
</dbReference>
<keyword evidence="5 9" id="KW-0798">TonB box</keyword>
<proteinExistence type="inferred from homology"/>
<keyword evidence="3 8" id="KW-1134">Transmembrane beta strand</keyword>
<comment type="similarity">
    <text evidence="8 9">Belongs to the TonB-dependent receptor family.</text>
</comment>
<dbReference type="InterPro" id="IPR023997">
    <property type="entry name" value="TonB-dep_OMP_SusC/RagA_CS"/>
</dbReference>
<dbReference type="OrthoDB" id="9768177at2"/>
<evidence type="ECO:0000259" key="11">
    <source>
        <dbReference type="Pfam" id="PF07715"/>
    </source>
</evidence>
<dbReference type="AlphaFoldDB" id="A0A1M7DR65"/>
<protein>
    <submittedName>
        <fullName evidence="12">TonB-linked outer membrane protein, SusC/RagA family</fullName>
    </submittedName>
</protein>
<dbReference type="PROSITE" id="PS52016">
    <property type="entry name" value="TONB_DEPENDENT_REC_3"/>
    <property type="match status" value="1"/>
</dbReference>
<accession>A0A1M7DR65</accession>
<feature type="domain" description="TonB-dependent receptor-like beta-barrel" evidence="10">
    <location>
        <begin position="522"/>
        <end position="1078"/>
    </location>
</feature>
<dbReference type="NCBIfam" id="TIGR04056">
    <property type="entry name" value="OMP_RagA_SusC"/>
    <property type="match status" value="1"/>
</dbReference>
<keyword evidence="2 8" id="KW-0813">Transport</keyword>
<evidence type="ECO:0000256" key="9">
    <source>
        <dbReference type="RuleBase" id="RU003357"/>
    </source>
</evidence>
<evidence type="ECO:0000256" key="1">
    <source>
        <dbReference type="ARBA" id="ARBA00004571"/>
    </source>
</evidence>
<evidence type="ECO:0000313" key="12">
    <source>
        <dbReference type="EMBL" id="SHL81649.1"/>
    </source>
</evidence>
<dbReference type="InterPro" id="IPR012910">
    <property type="entry name" value="Plug_dom"/>
</dbReference>
<organism evidence="12 13">
    <name type="scientific">Chryseobacterium polytrichastri</name>
    <dbReference type="NCBI Taxonomy" id="1302687"/>
    <lineage>
        <taxon>Bacteria</taxon>
        <taxon>Pseudomonadati</taxon>
        <taxon>Bacteroidota</taxon>
        <taxon>Flavobacteriia</taxon>
        <taxon>Flavobacteriales</taxon>
        <taxon>Weeksellaceae</taxon>
        <taxon>Chryseobacterium group</taxon>
        <taxon>Chryseobacterium</taxon>
    </lineage>
</organism>
<keyword evidence="7 8" id="KW-0998">Cell outer membrane</keyword>
<evidence type="ECO:0000256" key="5">
    <source>
        <dbReference type="ARBA" id="ARBA00023077"/>
    </source>
</evidence>
<dbReference type="NCBIfam" id="TIGR04057">
    <property type="entry name" value="SusC_RagA_signa"/>
    <property type="match status" value="1"/>
</dbReference>
<gene>
    <name evidence="12" type="ORF">SAMN05444267_102569</name>
</gene>
<dbReference type="InterPro" id="IPR008969">
    <property type="entry name" value="CarboxyPept-like_regulatory"/>
</dbReference>
<evidence type="ECO:0000313" key="13">
    <source>
        <dbReference type="Proteomes" id="UP000184364"/>
    </source>
</evidence>
<dbReference type="EMBL" id="FRAV01000025">
    <property type="protein sequence ID" value="SHL81649.1"/>
    <property type="molecule type" value="Genomic_DNA"/>
</dbReference>
<dbReference type="Proteomes" id="UP000184364">
    <property type="component" value="Unassembled WGS sequence"/>
</dbReference>
<dbReference type="InterPro" id="IPR000531">
    <property type="entry name" value="Beta-barrel_TonB"/>
</dbReference>
<dbReference type="InterPro" id="IPR037066">
    <property type="entry name" value="Plug_dom_sf"/>
</dbReference>
<keyword evidence="4 8" id="KW-0812">Transmembrane</keyword>
<dbReference type="InterPro" id="IPR036942">
    <property type="entry name" value="Beta-barrel_TonB_sf"/>
</dbReference>
<dbReference type="RefSeq" id="WP_083547190.1">
    <property type="nucleotide sequence ID" value="NZ_FRAV01000025.1"/>
</dbReference>
<keyword evidence="13" id="KW-1185">Reference proteome</keyword>
<keyword evidence="6 8" id="KW-0472">Membrane</keyword>
<evidence type="ECO:0000256" key="2">
    <source>
        <dbReference type="ARBA" id="ARBA00022448"/>
    </source>
</evidence>